<dbReference type="WBParaSite" id="TTAC_0000421401-mRNA-1">
    <property type="protein sequence ID" value="TTAC_0000421401-mRNA-1"/>
    <property type="gene ID" value="TTAC_0000421401"/>
</dbReference>
<accession>A0A0R3WTX4</accession>
<sequence length="69" mass="7787">LTNEFTSILSPVECIIRFQIGLIFRGCSHNCIHMISYLHDEVCNLGRLHHLIGKSHSIFNSFGDSSTLI</sequence>
<protein>
    <submittedName>
        <fullName evidence="1">Ovule protein</fullName>
    </submittedName>
</protein>
<name>A0A0R3WTX4_HYDTA</name>
<reference evidence="1" key="1">
    <citation type="submission" date="2017-02" db="UniProtKB">
        <authorList>
            <consortium name="WormBaseParasite"/>
        </authorList>
    </citation>
    <scope>IDENTIFICATION</scope>
</reference>
<proteinExistence type="predicted"/>
<organism evidence="1">
    <name type="scientific">Hydatigena taeniaeformis</name>
    <name type="common">Feline tapeworm</name>
    <name type="synonym">Taenia taeniaeformis</name>
    <dbReference type="NCBI Taxonomy" id="6205"/>
    <lineage>
        <taxon>Eukaryota</taxon>
        <taxon>Metazoa</taxon>
        <taxon>Spiralia</taxon>
        <taxon>Lophotrochozoa</taxon>
        <taxon>Platyhelminthes</taxon>
        <taxon>Cestoda</taxon>
        <taxon>Eucestoda</taxon>
        <taxon>Cyclophyllidea</taxon>
        <taxon>Taeniidae</taxon>
        <taxon>Hydatigera</taxon>
    </lineage>
</organism>
<evidence type="ECO:0000313" key="1">
    <source>
        <dbReference type="WBParaSite" id="TTAC_0000421401-mRNA-1"/>
    </source>
</evidence>
<dbReference type="AlphaFoldDB" id="A0A0R3WTX4"/>